<comment type="caution">
    <text evidence="2">The sequence shown here is derived from an EMBL/GenBank/DDBJ whole genome shotgun (WGS) entry which is preliminary data.</text>
</comment>
<evidence type="ECO:0000256" key="1">
    <source>
        <dbReference type="SAM" id="MobiDB-lite"/>
    </source>
</evidence>
<name>A0A2A2ZAQ2_MYCAV</name>
<sequence length="98" mass="10793">MPEAPKRTPAERRSYTTRRAERTASTARNTKMRWTITDARVALDLSLSVPEAAVQVGRTATAVENLRRKWRLGQLAAGLADQVPPPPRASIQGKGTEQ</sequence>
<dbReference type="Proteomes" id="UP000217768">
    <property type="component" value="Unassembled WGS sequence"/>
</dbReference>
<dbReference type="AlphaFoldDB" id="A0A2A2ZAQ2"/>
<reference evidence="2 3" key="1">
    <citation type="submission" date="2017-08" db="EMBL/GenBank/DDBJ databases">
        <title>Phylogenetic analysis of Mycobacterium avium complex whole genomes.</title>
        <authorList>
            <person name="Caverly L.J."/>
            <person name="Spilker T."/>
            <person name="Lipuma J."/>
        </authorList>
    </citation>
    <scope>NUCLEOTIDE SEQUENCE [LARGE SCALE GENOMIC DNA]</scope>
    <source>
        <strain evidence="2 3">FLAC0165</strain>
    </source>
</reference>
<gene>
    <name evidence="2" type="ORF">CKJ66_27940</name>
</gene>
<proteinExistence type="predicted"/>
<dbReference type="RefSeq" id="WP_095795341.1">
    <property type="nucleotide sequence ID" value="NZ_NSFD01000062.1"/>
</dbReference>
<evidence type="ECO:0000313" key="3">
    <source>
        <dbReference type="Proteomes" id="UP000217768"/>
    </source>
</evidence>
<protein>
    <submittedName>
        <fullName evidence="2">Uncharacterized protein</fullName>
    </submittedName>
</protein>
<evidence type="ECO:0000313" key="2">
    <source>
        <dbReference type="EMBL" id="PBA23556.1"/>
    </source>
</evidence>
<feature type="region of interest" description="Disordered" evidence="1">
    <location>
        <begin position="1"/>
        <end position="29"/>
    </location>
</feature>
<dbReference type="EMBL" id="NSFD01000062">
    <property type="protein sequence ID" value="PBA23556.1"/>
    <property type="molecule type" value="Genomic_DNA"/>
</dbReference>
<feature type="region of interest" description="Disordered" evidence="1">
    <location>
        <begin position="77"/>
        <end position="98"/>
    </location>
</feature>
<feature type="compositionally biased region" description="Basic and acidic residues" evidence="1">
    <location>
        <begin position="1"/>
        <end position="22"/>
    </location>
</feature>
<accession>A0A2A2ZAQ2</accession>
<organism evidence="2 3">
    <name type="scientific">Mycobacterium avium</name>
    <dbReference type="NCBI Taxonomy" id="1764"/>
    <lineage>
        <taxon>Bacteria</taxon>
        <taxon>Bacillati</taxon>
        <taxon>Actinomycetota</taxon>
        <taxon>Actinomycetes</taxon>
        <taxon>Mycobacteriales</taxon>
        <taxon>Mycobacteriaceae</taxon>
        <taxon>Mycobacterium</taxon>
        <taxon>Mycobacterium avium complex (MAC)</taxon>
    </lineage>
</organism>